<sequence>MDALKLSLCYPTFQITAEVYEICMHQFWNTIKKIEKTDAYDFKLDKKKFRVDTKVFREILQICPRLPNQDFVELPLEDDLLSFIKELGYSGKCDMLSTIRTDQMHQPWRTSAAVINRCISGQSTGLDRLRKSRAQILWAMYNHKNVDYVALLWEDFMYQADNREINLARKERMPYPRFTKVIIDYFISKDNTISMRNRINLHTVRDDTLLGTLKSVSKTEDCQIYGAVIPDGMINDDIKLSKAYKTYLDYATGKVPPKKARKFKKPATPKLKNATTVPTTGVVIRDTPVKSVSKNKAPAKIGRGKGIELLSDAALLEDAQMKKALKKKVPDEQTDKPKDTNKGTDESDDVNDEDNDDDDDNGDDDNSDDNDDGGNDDGGNEDDYEENPPFTLEDYEEEEQDEEYVYSPEKDKSDDEEKMYEEEDDDVAKELYGDLNITQGLRDTDMANAEQGGEDQQNASHESGFVQEEDDGHVTLTTVHDKTKGTMHSLYVSFDFTSKLLNLDNTGPDVNEIASLMNTLTVPHSPPFVNPFSHLTTTFQQQTPDSTTTTTNPTITFP</sequence>
<name>A0ABQ5BG43_9ASTR</name>
<proteinExistence type="predicted"/>
<evidence type="ECO:0000313" key="3">
    <source>
        <dbReference type="Proteomes" id="UP001151760"/>
    </source>
</evidence>
<comment type="caution">
    <text evidence="2">The sequence shown here is derived from an EMBL/GenBank/DDBJ whole genome shotgun (WGS) entry which is preliminary data.</text>
</comment>
<evidence type="ECO:0000256" key="1">
    <source>
        <dbReference type="SAM" id="MobiDB-lite"/>
    </source>
</evidence>
<reference evidence="2" key="1">
    <citation type="journal article" date="2022" name="Int. J. Mol. Sci.">
        <title>Draft Genome of Tanacetum Coccineum: Genomic Comparison of Closely Related Tanacetum-Family Plants.</title>
        <authorList>
            <person name="Yamashiro T."/>
            <person name="Shiraishi A."/>
            <person name="Nakayama K."/>
            <person name="Satake H."/>
        </authorList>
    </citation>
    <scope>NUCLEOTIDE SEQUENCE</scope>
</reference>
<protein>
    <submittedName>
        <fullName evidence="2">Uncharacterized protein</fullName>
    </submittedName>
</protein>
<feature type="region of interest" description="Disordered" evidence="1">
    <location>
        <begin position="539"/>
        <end position="558"/>
    </location>
</feature>
<keyword evidence="3" id="KW-1185">Reference proteome</keyword>
<dbReference type="Proteomes" id="UP001151760">
    <property type="component" value="Unassembled WGS sequence"/>
</dbReference>
<feature type="compositionally biased region" description="Acidic residues" evidence="1">
    <location>
        <begin position="393"/>
        <end position="404"/>
    </location>
</feature>
<feature type="region of interest" description="Disordered" evidence="1">
    <location>
        <begin position="324"/>
        <end position="424"/>
    </location>
</feature>
<feature type="compositionally biased region" description="Acidic residues" evidence="1">
    <location>
        <begin position="346"/>
        <end position="386"/>
    </location>
</feature>
<accession>A0ABQ5BG43</accession>
<evidence type="ECO:0000313" key="2">
    <source>
        <dbReference type="EMBL" id="GJT13616.1"/>
    </source>
</evidence>
<reference evidence="2" key="2">
    <citation type="submission" date="2022-01" db="EMBL/GenBank/DDBJ databases">
        <authorList>
            <person name="Yamashiro T."/>
            <person name="Shiraishi A."/>
            <person name="Satake H."/>
            <person name="Nakayama K."/>
        </authorList>
    </citation>
    <scope>NUCLEOTIDE SEQUENCE</scope>
</reference>
<gene>
    <name evidence="2" type="ORF">Tco_0860658</name>
</gene>
<feature type="compositionally biased region" description="Basic and acidic residues" evidence="1">
    <location>
        <begin position="328"/>
        <end position="345"/>
    </location>
</feature>
<organism evidence="2 3">
    <name type="scientific">Tanacetum coccineum</name>
    <dbReference type="NCBI Taxonomy" id="301880"/>
    <lineage>
        <taxon>Eukaryota</taxon>
        <taxon>Viridiplantae</taxon>
        <taxon>Streptophyta</taxon>
        <taxon>Embryophyta</taxon>
        <taxon>Tracheophyta</taxon>
        <taxon>Spermatophyta</taxon>
        <taxon>Magnoliopsida</taxon>
        <taxon>eudicotyledons</taxon>
        <taxon>Gunneridae</taxon>
        <taxon>Pentapetalae</taxon>
        <taxon>asterids</taxon>
        <taxon>campanulids</taxon>
        <taxon>Asterales</taxon>
        <taxon>Asteraceae</taxon>
        <taxon>Asteroideae</taxon>
        <taxon>Anthemideae</taxon>
        <taxon>Anthemidinae</taxon>
        <taxon>Tanacetum</taxon>
    </lineage>
</organism>
<dbReference type="EMBL" id="BQNB010013243">
    <property type="protein sequence ID" value="GJT13616.1"/>
    <property type="molecule type" value="Genomic_DNA"/>
</dbReference>